<keyword evidence="2" id="KW-0812">Transmembrane</keyword>
<feature type="transmembrane region" description="Helical" evidence="2">
    <location>
        <begin position="146"/>
        <end position="167"/>
    </location>
</feature>
<protein>
    <submittedName>
        <fullName evidence="3">Leucine Rich Repeat</fullName>
    </submittedName>
</protein>
<dbReference type="PANTHER" id="PTHR48057">
    <property type="entry name" value="LEUCINE-RICH REPEAT SERINE/THREONINE-PROTEIN KINASE 1"/>
    <property type="match status" value="1"/>
</dbReference>
<dbReference type="InterPro" id="IPR052595">
    <property type="entry name" value="LRRC69/RLP"/>
</dbReference>
<feature type="region of interest" description="Disordered" evidence="1">
    <location>
        <begin position="1"/>
        <end position="50"/>
    </location>
</feature>
<organism evidence="3 4">
    <name type="scientific">Seminavis robusta</name>
    <dbReference type="NCBI Taxonomy" id="568900"/>
    <lineage>
        <taxon>Eukaryota</taxon>
        <taxon>Sar</taxon>
        <taxon>Stramenopiles</taxon>
        <taxon>Ochrophyta</taxon>
        <taxon>Bacillariophyta</taxon>
        <taxon>Bacillariophyceae</taxon>
        <taxon>Bacillariophycidae</taxon>
        <taxon>Naviculales</taxon>
        <taxon>Naviculaceae</taxon>
        <taxon>Seminavis</taxon>
    </lineage>
</organism>
<comment type="caution">
    <text evidence="3">The sequence shown here is derived from an EMBL/GenBank/DDBJ whole genome shotgun (WGS) entry which is preliminary data.</text>
</comment>
<dbReference type="Pfam" id="PF00560">
    <property type="entry name" value="LRR_1"/>
    <property type="match status" value="2"/>
</dbReference>
<reference evidence="3" key="1">
    <citation type="submission" date="2020-06" db="EMBL/GenBank/DDBJ databases">
        <authorList>
            <consortium name="Plant Systems Biology data submission"/>
        </authorList>
    </citation>
    <scope>NUCLEOTIDE SEQUENCE</scope>
    <source>
        <strain evidence="3">D6</strain>
    </source>
</reference>
<dbReference type="PANTHER" id="PTHR48057:SF7">
    <property type="entry name" value="LEUCINE-RICH REPEAT SERINE_THREONINE-PROTEIN KINASE 1"/>
    <property type="match status" value="1"/>
</dbReference>
<keyword evidence="2" id="KW-0472">Membrane</keyword>
<dbReference type="InterPro" id="IPR032675">
    <property type="entry name" value="LRR_dom_sf"/>
</dbReference>
<feature type="compositionally biased region" description="Polar residues" evidence="1">
    <location>
        <begin position="89"/>
        <end position="99"/>
    </location>
</feature>
<dbReference type="Proteomes" id="UP001153069">
    <property type="component" value="Unassembled WGS sequence"/>
</dbReference>
<feature type="region of interest" description="Disordered" evidence="1">
    <location>
        <begin position="64"/>
        <end position="99"/>
    </location>
</feature>
<evidence type="ECO:0000313" key="3">
    <source>
        <dbReference type="EMBL" id="CAB9522456.1"/>
    </source>
</evidence>
<feature type="compositionally biased region" description="Basic and acidic residues" evidence="1">
    <location>
        <begin position="34"/>
        <end position="43"/>
    </location>
</feature>
<name>A0A9N8EJH2_9STRA</name>
<keyword evidence="4" id="KW-1185">Reference proteome</keyword>
<dbReference type="Gene3D" id="3.80.10.10">
    <property type="entry name" value="Ribonuclease Inhibitor"/>
    <property type="match status" value="2"/>
</dbReference>
<dbReference type="AlphaFoldDB" id="A0A9N8EJH2"/>
<proteinExistence type="predicted"/>
<dbReference type="OrthoDB" id="205182at2759"/>
<dbReference type="EMBL" id="CAICTM010001303">
    <property type="protein sequence ID" value="CAB9522456.1"/>
    <property type="molecule type" value="Genomic_DNA"/>
</dbReference>
<evidence type="ECO:0000313" key="4">
    <source>
        <dbReference type="Proteomes" id="UP001153069"/>
    </source>
</evidence>
<evidence type="ECO:0000256" key="2">
    <source>
        <dbReference type="SAM" id="Phobius"/>
    </source>
</evidence>
<evidence type="ECO:0000256" key="1">
    <source>
        <dbReference type="SAM" id="MobiDB-lite"/>
    </source>
</evidence>
<dbReference type="InterPro" id="IPR001611">
    <property type="entry name" value="Leu-rich_rpt"/>
</dbReference>
<keyword evidence="2" id="KW-1133">Transmembrane helix</keyword>
<accession>A0A9N8EJH2</accession>
<dbReference type="SUPFAM" id="SSF52058">
    <property type="entry name" value="L domain-like"/>
    <property type="match status" value="1"/>
</dbReference>
<gene>
    <name evidence="3" type="ORF">SEMRO_1305_G261140.1</name>
</gene>
<sequence>MKAGSRVKKSNTGGPLDAKANDVANMAQANDDDAVSRAHRTETDNLPVPPLFIHSARTTFSHPGAFSIPGIGGASSRELTRSPHPDPTLPNNQNNISSPLDATLVDQEAQQQETGQVRVQLPEALNVMPMRSKENESPSSSFSSTLINLCFFVIIAVIVGLVLWLAISQLSNQDFGSSDPSVAIGTFAEPALTNRSHWYPPFDSALHQNTRKAILDDPTGPQARANNWMWEDPYLDSHPKWQKIQRFALAVVYHAMEGDNWFRNDNWLSYEVPECEWFSQSPTPCDQDGRLVTTDLQSNNLGGTLPMESQLTESMKVIDCSNNHISGGLPFAPSSNKLEAIILSNNSIEIATYFTDADLDPSFLRTLRLDSNQLKTDNVHFLGALRNLELLNMTENRYGGTIPMWEASRATNLRYLGLGNNFFEGTIPSELGLMAQLTELNLSGNSAVSGTLPSELLLLTSLLYLDISGTSITGSIPVELCSRSLNLSITANCSQIQCC</sequence>